<dbReference type="Pfam" id="PF20478">
    <property type="entry name" value="P2RX7_C"/>
    <property type="match status" value="1"/>
</dbReference>
<feature type="compositionally biased region" description="Acidic residues" evidence="1">
    <location>
        <begin position="248"/>
        <end position="261"/>
    </location>
</feature>
<protein>
    <recommendedName>
        <fullName evidence="2">P2X purinoreceptor 7 intracellular domain-containing protein</fullName>
    </recommendedName>
</protein>
<dbReference type="PANTHER" id="PTHR36981">
    <property type="entry name" value="ZGC:195170"/>
    <property type="match status" value="1"/>
</dbReference>
<organism evidence="3 4">
    <name type="scientific">Mytilus edulis</name>
    <name type="common">Blue mussel</name>
    <dbReference type="NCBI Taxonomy" id="6550"/>
    <lineage>
        <taxon>Eukaryota</taxon>
        <taxon>Metazoa</taxon>
        <taxon>Spiralia</taxon>
        <taxon>Lophotrochozoa</taxon>
        <taxon>Mollusca</taxon>
        <taxon>Bivalvia</taxon>
        <taxon>Autobranchia</taxon>
        <taxon>Pteriomorphia</taxon>
        <taxon>Mytilida</taxon>
        <taxon>Mytiloidea</taxon>
        <taxon>Mytilidae</taxon>
        <taxon>Mytilinae</taxon>
        <taxon>Mytilus</taxon>
    </lineage>
</organism>
<dbReference type="AlphaFoldDB" id="A0A8S3SIS2"/>
<dbReference type="OrthoDB" id="5798249at2759"/>
<dbReference type="Proteomes" id="UP000683360">
    <property type="component" value="Unassembled WGS sequence"/>
</dbReference>
<reference evidence="3" key="1">
    <citation type="submission" date="2021-03" db="EMBL/GenBank/DDBJ databases">
        <authorList>
            <person name="Bekaert M."/>
        </authorList>
    </citation>
    <scope>NUCLEOTIDE SEQUENCE</scope>
</reference>
<sequence length="397" mass="45964">MDIYSFFLAMSILKVSDAVFRFQCPVQSHWTHRAGTICGSKSSYFCLYDINENNFTEFCRKNPDYEKRGKKLIVAGSTQGTLQGSNCSNVFYQPLKFWTNESHSCVLAKSYCNEEGQVVYRNGTNKVDRSCRCDYTRGYDFIIRPKHRCYCVPSEEDCSCHLKICPSNYNFSQDYECLKVTERNTRFNCESIHSVVKAYIPFHINLLIQLDSGDEPFITAVDNIQPYQFEPVVHIEQNEVSSQNQSDSSEENSETESDSSDLQDSRMDNLAWCDCNHCTAMPTVDECLCCKEVGPVAEKMEDEDLDCITDHEGFTGNCLNRHVIEVSLYDFVERQGPIDDNEPIHELYRYVAYRRFTRWIWHILGKKRRKVIPACAVLKIREAFPSEDFTGFKYARP</sequence>
<proteinExistence type="predicted"/>
<evidence type="ECO:0000313" key="3">
    <source>
        <dbReference type="EMBL" id="CAG2218048.1"/>
    </source>
</evidence>
<accession>A0A8S3SIS2</accession>
<feature type="region of interest" description="Disordered" evidence="1">
    <location>
        <begin position="238"/>
        <end position="263"/>
    </location>
</feature>
<feature type="domain" description="P2X purinoreceptor 7 intracellular" evidence="2">
    <location>
        <begin position="236"/>
        <end position="392"/>
    </location>
</feature>
<evidence type="ECO:0000259" key="2">
    <source>
        <dbReference type="Pfam" id="PF20478"/>
    </source>
</evidence>
<comment type="caution">
    <text evidence="3">The sequence shown here is derived from an EMBL/GenBank/DDBJ whole genome shotgun (WGS) entry which is preliminary data.</text>
</comment>
<gene>
    <name evidence="3" type="ORF">MEDL_31686</name>
</gene>
<name>A0A8S3SIS2_MYTED</name>
<feature type="compositionally biased region" description="Low complexity" evidence="1">
    <location>
        <begin position="238"/>
        <end position="247"/>
    </location>
</feature>
<dbReference type="InterPro" id="IPR046815">
    <property type="entry name" value="P2RX7_C"/>
</dbReference>
<dbReference type="EMBL" id="CAJPWZ010001584">
    <property type="protein sequence ID" value="CAG2218048.1"/>
    <property type="molecule type" value="Genomic_DNA"/>
</dbReference>
<evidence type="ECO:0000256" key="1">
    <source>
        <dbReference type="SAM" id="MobiDB-lite"/>
    </source>
</evidence>
<dbReference type="PANTHER" id="PTHR36981:SF1">
    <property type="entry name" value="P2X PURINORECEPTOR 7 INTRACELLULAR DOMAIN-CONTAINING PROTEIN"/>
    <property type="match status" value="1"/>
</dbReference>
<evidence type="ECO:0000313" key="4">
    <source>
        <dbReference type="Proteomes" id="UP000683360"/>
    </source>
</evidence>
<keyword evidence="4" id="KW-1185">Reference proteome</keyword>